<reference evidence="5 6" key="1">
    <citation type="submission" date="2023-01" db="EMBL/GenBank/DDBJ databases">
        <title>Novel species of the genus Asticcacaulis isolated from rivers.</title>
        <authorList>
            <person name="Lu H."/>
        </authorList>
    </citation>
    <scope>NUCLEOTIDE SEQUENCE [LARGE SCALE GENOMIC DNA]</scope>
    <source>
        <strain evidence="5 6">BYS171W</strain>
    </source>
</reference>
<dbReference type="CDD" id="cd00830">
    <property type="entry name" value="KAS_III"/>
    <property type="match status" value="1"/>
</dbReference>
<dbReference type="SUPFAM" id="SSF53901">
    <property type="entry name" value="Thiolase-like"/>
    <property type="match status" value="1"/>
</dbReference>
<gene>
    <name evidence="5" type="ORF">PQU92_05635</name>
</gene>
<evidence type="ECO:0000313" key="5">
    <source>
        <dbReference type="EMBL" id="MDC7682748.1"/>
    </source>
</evidence>
<dbReference type="Pfam" id="PF08545">
    <property type="entry name" value="ACP_syn_III"/>
    <property type="match status" value="1"/>
</dbReference>
<organism evidence="5 6">
    <name type="scientific">Asticcacaulis aquaticus</name>
    <dbReference type="NCBI Taxonomy" id="2984212"/>
    <lineage>
        <taxon>Bacteria</taxon>
        <taxon>Pseudomonadati</taxon>
        <taxon>Pseudomonadota</taxon>
        <taxon>Alphaproteobacteria</taxon>
        <taxon>Caulobacterales</taxon>
        <taxon>Caulobacteraceae</taxon>
        <taxon>Asticcacaulis</taxon>
    </lineage>
</organism>
<keyword evidence="6" id="KW-1185">Reference proteome</keyword>
<evidence type="ECO:0000313" key="6">
    <source>
        <dbReference type="Proteomes" id="UP001214854"/>
    </source>
</evidence>
<proteinExistence type="predicted"/>
<evidence type="ECO:0000259" key="4">
    <source>
        <dbReference type="Pfam" id="PF08545"/>
    </source>
</evidence>
<evidence type="ECO:0000256" key="2">
    <source>
        <dbReference type="ARBA" id="ARBA00023315"/>
    </source>
</evidence>
<feature type="domain" description="Beta-ketoacyl-[acyl-carrier-protein] synthase III N-terminal" evidence="4">
    <location>
        <begin position="111"/>
        <end position="185"/>
    </location>
</feature>
<protein>
    <submittedName>
        <fullName evidence="5">Ketoacyl-ACP synthase III</fullName>
    </submittedName>
</protein>
<dbReference type="PANTHER" id="PTHR34069:SF2">
    <property type="entry name" value="BETA-KETOACYL-[ACYL-CARRIER-PROTEIN] SYNTHASE III"/>
    <property type="match status" value="1"/>
</dbReference>
<comment type="caution">
    <text evidence="5">The sequence shown here is derived from an EMBL/GenBank/DDBJ whole genome shotgun (WGS) entry which is preliminary data.</text>
</comment>
<accession>A0ABT5HS34</accession>
<name>A0ABT5HS34_9CAUL</name>
<dbReference type="InterPro" id="IPR016039">
    <property type="entry name" value="Thiolase-like"/>
</dbReference>
<dbReference type="InterPro" id="IPR013751">
    <property type="entry name" value="ACP_syn_III_N"/>
</dbReference>
<dbReference type="EMBL" id="JAQQKX010000003">
    <property type="protein sequence ID" value="MDC7682748.1"/>
    <property type="molecule type" value="Genomic_DNA"/>
</dbReference>
<sequence length="353" mass="37435">MTDGVLQGVSIRGVRACVPAQSRGIDGLIPDEAERTRLTGSIGVLSRRIAPAGVLTSDLCSRAAENLLADLGWEKDSVDVLILVTQNPDYVIPATACVLQTRLGLGNCLAFDINLGCSGYTYGLWTAASLLKTLTVEGRPARALLLAGDVSSARLLPDDRSTVPLFGDAGSATALEIDPEASDIYGVFGTDGSGAPHILIEAGGTKMSLMPPKEPVSPEEAEKLYKAARLHLNGAEVFNFTLKAVPPLMKAILERSQATVEDIDYVLFHQANAFMLNHLRKKSGLPETKVPVAMESYGNTSSASIPLTLCASLADVLDVPKHVVMMGFGVGWSWGALKLTLHPAVRPAIDEYA</sequence>
<keyword evidence="1" id="KW-0808">Transferase</keyword>
<evidence type="ECO:0000256" key="1">
    <source>
        <dbReference type="ARBA" id="ARBA00022679"/>
    </source>
</evidence>
<dbReference type="Proteomes" id="UP001214854">
    <property type="component" value="Unassembled WGS sequence"/>
</dbReference>
<dbReference type="PANTHER" id="PTHR34069">
    <property type="entry name" value="3-OXOACYL-[ACYL-CARRIER-PROTEIN] SYNTHASE 3"/>
    <property type="match status" value="1"/>
</dbReference>
<evidence type="ECO:0000259" key="3">
    <source>
        <dbReference type="Pfam" id="PF08541"/>
    </source>
</evidence>
<dbReference type="Gene3D" id="3.40.47.10">
    <property type="match status" value="1"/>
</dbReference>
<keyword evidence="2" id="KW-0012">Acyltransferase</keyword>
<dbReference type="RefSeq" id="WP_272747230.1">
    <property type="nucleotide sequence ID" value="NZ_JAQQKX010000003.1"/>
</dbReference>
<feature type="domain" description="Beta-ketoacyl-[acyl-carrier-protein] synthase III C-terminal" evidence="3">
    <location>
        <begin position="253"/>
        <end position="339"/>
    </location>
</feature>
<dbReference type="InterPro" id="IPR013747">
    <property type="entry name" value="ACP_syn_III_C"/>
</dbReference>
<dbReference type="Pfam" id="PF08541">
    <property type="entry name" value="ACP_syn_III_C"/>
    <property type="match status" value="1"/>
</dbReference>